<evidence type="ECO:0000256" key="6">
    <source>
        <dbReference type="ARBA" id="ARBA00022989"/>
    </source>
</evidence>
<evidence type="ECO:0000256" key="4">
    <source>
        <dbReference type="ARBA" id="ARBA00022692"/>
    </source>
</evidence>
<evidence type="ECO:0000256" key="5">
    <source>
        <dbReference type="ARBA" id="ARBA00022985"/>
    </source>
</evidence>
<evidence type="ECO:0000259" key="8">
    <source>
        <dbReference type="Pfam" id="PF00535"/>
    </source>
</evidence>
<reference evidence="9" key="1">
    <citation type="submission" date="2020-04" db="EMBL/GenBank/DDBJ databases">
        <authorList>
            <person name="Zhang T."/>
        </authorList>
    </citation>
    <scope>NUCLEOTIDE SEQUENCE</scope>
    <source>
        <strain evidence="9">HKST-UBA79</strain>
    </source>
</reference>
<keyword evidence="4" id="KW-0812">Transmembrane</keyword>
<keyword evidence="2" id="KW-0328">Glycosyltransferase</keyword>
<dbReference type="InterPro" id="IPR050256">
    <property type="entry name" value="Glycosyltransferase_2"/>
</dbReference>
<evidence type="ECO:0000256" key="1">
    <source>
        <dbReference type="ARBA" id="ARBA00022475"/>
    </source>
</evidence>
<dbReference type="Gene3D" id="3.90.550.10">
    <property type="entry name" value="Spore Coat Polysaccharide Biosynthesis Protein SpsA, Chain A"/>
    <property type="match status" value="1"/>
</dbReference>
<dbReference type="CDD" id="cd04179">
    <property type="entry name" value="DPM_DPG-synthase_like"/>
    <property type="match status" value="1"/>
</dbReference>
<dbReference type="EMBL" id="JAGQNX010000130">
    <property type="protein sequence ID" value="MCA9308659.1"/>
    <property type="molecule type" value="Genomic_DNA"/>
</dbReference>
<reference evidence="9" key="2">
    <citation type="journal article" date="2021" name="Microbiome">
        <title>Successional dynamics and alternative stable states in a saline activated sludge microbial community over 9 years.</title>
        <authorList>
            <person name="Wang Y."/>
            <person name="Ye J."/>
            <person name="Ju F."/>
            <person name="Liu L."/>
            <person name="Boyd J.A."/>
            <person name="Deng Y."/>
            <person name="Parks D.H."/>
            <person name="Jiang X."/>
            <person name="Yin X."/>
            <person name="Woodcroft B.J."/>
            <person name="Tyson G.W."/>
            <person name="Hugenholtz P."/>
            <person name="Polz M.F."/>
            <person name="Zhang T."/>
        </authorList>
    </citation>
    <scope>NUCLEOTIDE SEQUENCE</scope>
    <source>
        <strain evidence="9">HKST-UBA79</strain>
    </source>
</reference>
<dbReference type="Proteomes" id="UP000740557">
    <property type="component" value="Unassembled WGS sequence"/>
</dbReference>
<accession>A0A955J228</accession>
<protein>
    <submittedName>
        <fullName evidence="9">Glycosyltransferase family 2 protein</fullName>
    </submittedName>
</protein>
<keyword evidence="6" id="KW-1133">Transmembrane helix</keyword>
<organism evidence="9 10">
    <name type="scientific">candidate division WWE3 bacterium</name>
    <dbReference type="NCBI Taxonomy" id="2053526"/>
    <lineage>
        <taxon>Bacteria</taxon>
        <taxon>Katanobacteria</taxon>
    </lineage>
</organism>
<evidence type="ECO:0000256" key="3">
    <source>
        <dbReference type="ARBA" id="ARBA00022679"/>
    </source>
</evidence>
<keyword evidence="3" id="KW-0808">Transferase</keyword>
<evidence type="ECO:0000313" key="10">
    <source>
        <dbReference type="Proteomes" id="UP000740557"/>
    </source>
</evidence>
<keyword evidence="1" id="KW-1003">Cell membrane</keyword>
<evidence type="ECO:0000313" key="9">
    <source>
        <dbReference type="EMBL" id="MCA9308659.1"/>
    </source>
</evidence>
<dbReference type="GO" id="GO:0005886">
    <property type="term" value="C:plasma membrane"/>
    <property type="evidence" value="ECO:0007669"/>
    <property type="project" value="TreeGrafter"/>
</dbReference>
<dbReference type="InterPro" id="IPR029044">
    <property type="entry name" value="Nucleotide-diphossugar_trans"/>
</dbReference>
<dbReference type="GO" id="GO:0099621">
    <property type="term" value="F:undecaprenyl-phosphate 4-deoxy-4-formamido-L-arabinose transferase activity"/>
    <property type="evidence" value="ECO:0007669"/>
    <property type="project" value="TreeGrafter"/>
</dbReference>
<dbReference type="SUPFAM" id="SSF53448">
    <property type="entry name" value="Nucleotide-diphospho-sugar transferases"/>
    <property type="match status" value="1"/>
</dbReference>
<name>A0A955J228_UNCKA</name>
<dbReference type="AlphaFoldDB" id="A0A955J228"/>
<evidence type="ECO:0000256" key="7">
    <source>
        <dbReference type="ARBA" id="ARBA00023136"/>
    </source>
</evidence>
<sequence length="253" mass="28648">MKYNKLLNSISFVFPCYNEEENIPSLISEVVSIAPKVAKKYEIILVNDGSTDGTAKVIKEFASQNKNIRLVSQKNQGFGGALNTGFQAAKYDWVFYSDADLQFDLSEITKFIPYTDENDLVIGYRQNRAEGFKRIVYATGMKVLNTLYLGFPYHIKDIDCAFKLINRSVIKSVGPLVSKGNLVSTEFLLQAYNLGFSIHQIGVRHYVRLFGESKCGSIKDVFVVIKELNKLKSKIVKKHRLYRLGEAYLSKAL</sequence>
<gene>
    <name evidence="9" type="ORF">KC980_04050</name>
</gene>
<comment type="caution">
    <text evidence="9">The sequence shown here is derived from an EMBL/GenBank/DDBJ whole genome shotgun (WGS) entry which is preliminary data.</text>
</comment>
<dbReference type="PANTHER" id="PTHR48090:SF3">
    <property type="entry name" value="UNDECAPRENYL-PHOSPHATE 4-DEOXY-4-FORMAMIDO-L-ARABINOSE TRANSFERASE"/>
    <property type="match status" value="1"/>
</dbReference>
<feature type="domain" description="Glycosyltransferase 2-like" evidence="8">
    <location>
        <begin position="11"/>
        <end position="172"/>
    </location>
</feature>
<keyword evidence="5" id="KW-0448">Lipopolysaccharide biosynthesis</keyword>
<dbReference type="Pfam" id="PF00535">
    <property type="entry name" value="Glycos_transf_2"/>
    <property type="match status" value="1"/>
</dbReference>
<dbReference type="PANTHER" id="PTHR48090">
    <property type="entry name" value="UNDECAPRENYL-PHOSPHATE 4-DEOXY-4-FORMAMIDO-L-ARABINOSE TRANSFERASE-RELATED"/>
    <property type="match status" value="1"/>
</dbReference>
<keyword evidence="7" id="KW-0472">Membrane</keyword>
<proteinExistence type="predicted"/>
<evidence type="ECO:0000256" key="2">
    <source>
        <dbReference type="ARBA" id="ARBA00022676"/>
    </source>
</evidence>
<dbReference type="GO" id="GO:0009103">
    <property type="term" value="P:lipopolysaccharide biosynthetic process"/>
    <property type="evidence" value="ECO:0007669"/>
    <property type="project" value="UniProtKB-KW"/>
</dbReference>
<dbReference type="InterPro" id="IPR001173">
    <property type="entry name" value="Glyco_trans_2-like"/>
</dbReference>